<dbReference type="InterPro" id="IPR002514">
    <property type="entry name" value="Transposase_8"/>
</dbReference>
<protein>
    <submittedName>
        <fullName evidence="1">Helix-turn-helix domain containing protein</fullName>
    </submittedName>
</protein>
<dbReference type="Pfam" id="PF01527">
    <property type="entry name" value="HTH_Tnp_1"/>
    <property type="match status" value="1"/>
</dbReference>
<dbReference type="Proteomes" id="UP000824214">
    <property type="component" value="Unassembled WGS sequence"/>
</dbReference>
<dbReference type="AlphaFoldDB" id="A0A9D2LY66"/>
<reference evidence="1" key="1">
    <citation type="journal article" date="2021" name="PeerJ">
        <title>Extensive microbial diversity within the chicken gut microbiome revealed by metagenomics and culture.</title>
        <authorList>
            <person name="Gilroy R."/>
            <person name="Ravi A."/>
            <person name="Getino M."/>
            <person name="Pursley I."/>
            <person name="Horton D.L."/>
            <person name="Alikhan N.F."/>
            <person name="Baker D."/>
            <person name="Gharbi K."/>
            <person name="Hall N."/>
            <person name="Watson M."/>
            <person name="Adriaenssens E.M."/>
            <person name="Foster-Nyarko E."/>
            <person name="Jarju S."/>
            <person name="Secka A."/>
            <person name="Antonio M."/>
            <person name="Oren A."/>
            <person name="Chaudhuri R.R."/>
            <person name="La Ragione R."/>
            <person name="Hildebrand F."/>
            <person name="Pallen M.J."/>
        </authorList>
    </citation>
    <scope>NUCLEOTIDE SEQUENCE</scope>
    <source>
        <strain evidence="1">ChiBcolR8-3208</strain>
    </source>
</reference>
<evidence type="ECO:0000313" key="2">
    <source>
        <dbReference type="Proteomes" id="UP000824214"/>
    </source>
</evidence>
<sequence>MPKVYTESQKKQWVHEYQSGKSVKEICAENGISSNALYGWIKLFSLLLGKIKKPPQI</sequence>
<gene>
    <name evidence="1" type="ORF">H9942_07705</name>
</gene>
<reference evidence="1" key="2">
    <citation type="submission" date="2021-04" db="EMBL/GenBank/DDBJ databases">
        <authorList>
            <person name="Gilroy R."/>
        </authorList>
    </citation>
    <scope>NUCLEOTIDE SEQUENCE</scope>
    <source>
        <strain evidence="1">ChiBcolR8-3208</strain>
    </source>
</reference>
<dbReference type="GO" id="GO:0004803">
    <property type="term" value="F:transposase activity"/>
    <property type="evidence" value="ECO:0007669"/>
    <property type="project" value="InterPro"/>
</dbReference>
<dbReference type="GO" id="GO:0006313">
    <property type="term" value="P:DNA transposition"/>
    <property type="evidence" value="ECO:0007669"/>
    <property type="project" value="InterPro"/>
</dbReference>
<dbReference type="InterPro" id="IPR009057">
    <property type="entry name" value="Homeodomain-like_sf"/>
</dbReference>
<dbReference type="SUPFAM" id="SSF46689">
    <property type="entry name" value="Homeodomain-like"/>
    <property type="match status" value="1"/>
</dbReference>
<proteinExistence type="predicted"/>
<name>A0A9D2LY66_9FIRM</name>
<dbReference type="EMBL" id="DWXZ01000163">
    <property type="protein sequence ID" value="HJB37935.1"/>
    <property type="molecule type" value="Genomic_DNA"/>
</dbReference>
<dbReference type="Gene3D" id="1.10.10.60">
    <property type="entry name" value="Homeodomain-like"/>
    <property type="match status" value="1"/>
</dbReference>
<comment type="caution">
    <text evidence="1">The sequence shown here is derived from an EMBL/GenBank/DDBJ whole genome shotgun (WGS) entry which is preliminary data.</text>
</comment>
<accession>A0A9D2LY66</accession>
<organism evidence="1 2">
    <name type="scientific">Candidatus Acutalibacter ornithocaccae</name>
    <dbReference type="NCBI Taxonomy" id="2838416"/>
    <lineage>
        <taxon>Bacteria</taxon>
        <taxon>Bacillati</taxon>
        <taxon>Bacillota</taxon>
        <taxon>Clostridia</taxon>
        <taxon>Eubacteriales</taxon>
        <taxon>Acutalibacteraceae</taxon>
        <taxon>Acutalibacter</taxon>
    </lineage>
</organism>
<evidence type="ECO:0000313" key="1">
    <source>
        <dbReference type="EMBL" id="HJB37935.1"/>
    </source>
</evidence>
<dbReference type="GO" id="GO:0003677">
    <property type="term" value="F:DNA binding"/>
    <property type="evidence" value="ECO:0007669"/>
    <property type="project" value="InterPro"/>
</dbReference>